<dbReference type="PANTHER" id="PTHR33178:SF10">
    <property type="entry name" value="STRESS-RESPONSE A_B BARREL DOMAIN-CONTAINING PROTEIN"/>
    <property type="match status" value="1"/>
</dbReference>
<dbReference type="EMBL" id="PRLP01000001">
    <property type="protein sequence ID" value="PPC79369.1"/>
    <property type="molecule type" value="Genomic_DNA"/>
</dbReference>
<dbReference type="InterPro" id="IPR011008">
    <property type="entry name" value="Dimeric_a/b-barrel"/>
</dbReference>
<dbReference type="Gene3D" id="3.30.70.100">
    <property type="match status" value="1"/>
</dbReference>
<dbReference type="PANTHER" id="PTHR33178">
    <property type="match status" value="1"/>
</dbReference>
<evidence type="ECO:0000259" key="2">
    <source>
        <dbReference type="PROSITE" id="PS51502"/>
    </source>
</evidence>
<accession>A0A2S5KXY0</accession>
<protein>
    <recommendedName>
        <fullName evidence="2">Stress-response A/B barrel domain-containing protein</fullName>
    </recommendedName>
</protein>
<feature type="domain" description="Stress-response A/B barrel" evidence="2">
    <location>
        <begin position="2"/>
        <end position="96"/>
    </location>
</feature>
<dbReference type="SMART" id="SM00886">
    <property type="entry name" value="Dabb"/>
    <property type="match status" value="1"/>
</dbReference>
<name>A0A2S5KXY0_9PROT</name>
<dbReference type="AlphaFoldDB" id="A0A2S5KXY0"/>
<dbReference type="Pfam" id="PF07876">
    <property type="entry name" value="Dabb"/>
    <property type="match status" value="1"/>
</dbReference>
<comment type="caution">
    <text evidence="3">The sequence shown here is derived from an EMBL/GenBank/DDBJ whole genome shotgun (WGS) entry which is preliminary data.</text>
</comment>
<gene>
    <name evidence="3" type="ORF">C4K68_00170</name>
</gene>
<dbReference type="InterPro" id="IPR044662">
    <property type="entry name" value="HS1/DABB1-like"/>
</dbReference>
<evidence type="ECO:0000313" key="3">
    <source>
        <dbReference type="EMBL" id="PPC79369.1"/>
    </source>
</evidence>
<dbReference type="InterPro" id="IPR013097">
    <property type="entry name" value="Dabb"/>
</dbReference>
<proteinExistence type="predicted"/>
<sequence length="98" mass="11415">MVQHKLFVRFKPDVTELQIDHVCQSLAELAHSLSSIPAFRYGTNISPENLNKGLNHYFLLTFKDETERNRYLIHPGHKALQEVFDPMIDDIMVFDVMV</sequence>
<evidence type="ECO:0000256" key="1">
    <source>
        <dbReference type="ARBA" id="ARBA00011738"/>
    </source>
</evidence>
<dbReference type="SUPFAM" id="SSF54909">
    <property type="entry name" value="Dimeric alpha+beta barrel"/>
    <property type="match status" value="1"/>
</dbReference>
<dbReference type="PROSITE" id="PS51502">
    <property type="entry name" value="S_R_A_B_BARREL"/>
    <property type="match status" value="1"/>
</dbReference>
<comment type="subunit">
    <text evidence="1">Homodimer.</text>
</comment>
<dbReference type="Proteomes" id="UP000238196">
    <property type="component" value="Unassembled WGS sequence"/>
</dbReference>
<dbReference type="OrthoDB" id="9808130at2"/>
<evidence type="ECO:0000313" key="4">
    <source>
        <dbReference type="Proteomes" id="UP000238196"/>
    </source>
</evidence>
<reference evidence="3 4" key="1">
    <citation type="submission" date="2018-02" db="EMBL/GenBank/DDBJ databases">
        <title>novel marine gammaproteobacteria from coastal saline agro ecosystem.</title>
        <authorList>
            <person name="Krishnan R."/>
            <person name="Ramesh Kumar N."/>
        </authorList>
    </citation>
    <scope>NUCLEOTIDE SEQUENCE [LARGE SCALE GENOMIC DNA]</scope>
    <source>
        <strain evidence="3 4">228</strain>
    </source>
</reference>
<organism evidence="3 4">
    <name type="scientific">Proteobacteria bacterium 228</name>
    <dbReference type="NCBI Taxonomy" id="2083153"/>
    <lineage>
        <taxon>Bacteria</taxon>
        <taxon>Pseudomonadati</taxon>
        <taxon>Pseudomonadota</taxon>
    </lineage>
</organism>